<dbReference type="Proteomes" id="UP000617951">
    <property type="component" value="Unassembled WGS sequence"/>
</dbReference>
<evidence type="ECO:0000256" key="6">
    <source>
        <dbReference type="RuleBase" id="RU003423"/>
    </source>
</evidence>
<dbReference type="InterPro" id="IPR000089">
    <property type="entry name" value="Biotin_lipoyl"/>
</dbReference>
<comment type="cofactor">
    <cofactor evidence="1 6">
        <name>(R)-lipoate</name>
        <dbReference type="ChEBI" id="CHEBI:83088"/>
    </cofactor>
</comment>
<gene>
    <name evidence="9" type="ORF">H8693_07215</name>
</gene>
<dbReference type="InterPro" id="IPR050743">
    <property type="entry name" value="2-oxoacid_DH_E2_comp"/>
</dbReference>
<dbReference type="CDD" id="cd06849">
    <property type="entry name" value="lipoyl_domain"/>
    <property type="match status" value="1"/>
</dbReference>
<dbReference type="Pfam" id="PF00364">
    <property type="entry name" value="Biotin_lipoyl"/>
    <property type="match status" value="1"/>
</dbReference>
<dbReference type="InterPro" id="IPR036625">
    <property type="entry name" value="E3-bd_dom_sf"/>
</dbReference>
<dbReference type="PROSITE" id="PS51826">
    <property type="entry name" value="PSBD"/>
    <property type="match status" value="2"/>
</dbReference>
<organism evidence="9 10">
    <name type="scientific">Guopingia tenuis</name>
    <dbReference type="NCBI Taxonomy" id="2763656"/>
    <lineage>
        <taxon>Bacteria</taxon>
        <taxon>Bacillati</taxon>
        <taxon>Bacillota</taxon>
        <taxon>Clostridia</taxon>
        <taxon>Christensenellales</taxon>
        <taxon>Christensenellaceae</taxon>
        <taxon>Guopingia</taxon>
    </lineage>
</organism>
<evidence type="ECO:0000256" key="3">
    <source>
        <dbReference type="ARBA" id="ARBA00022679"/>
    </source>
</evidence>
<dbReference type="Gene3D" id="2.40.50.100">
    <property type="match status" value="1"/>
</dbReference>
<dbReference type="Pfam" id="PF00198">
    <property type="entry name" value="2-oxoacid_dh"/>
    <property type="match status" value="1"/>
</dbReference>
<evidence type="ECO:0000256" key="2">
    <source>
        <dbReference type="ARBA" id="ARBA00007317"/>
    </source>
</evidence>
<feature type="domain" description="Lipoyl-binding" evidence="7">
    <location>
        <begin position="2"/>
        <end position="77"/>
    </location>
</feature>
<dbReference type="InterPro" id="IPR004167">
    <property type="entry name" value="PSBD"/>
</dbReference>
<evidence type="ECO:0000256" key="4">
    <source>
        <dbReference type="ARBA" id="ARBA00022823"/>
    </source>
</evidence>
<keyword evidence="3 6" id="KW-0808">Transferase</keyword>
<dbReference type="PANTHER" id="PTHR43178">
    <property type="entry name" value="DIHYDROLIPOAMIDE ACETYLTRANSFERASE COMPONENT OF PYRUVATE DEHYDROGENASE COMPLEX"/>
    <property type="match status" value="1"/>
</dbReference>
<dbReference type="PROSITE" id="PS50968">
    <property type="entry name" value="BIOTINYL_LIPOYL"/>
    <property type="match status" value="1"/>
</dbReference>
<sequence length="435" mass="46297">MAQKIIMPKQGLQMTEGTIIKWLVEEGGQVKEGDQLFEMETDKLTITIDSTATGTLLKIVHGEGDVVPIAETIAIVGETGEDFSDLLPAGESKEEAKDEAPAAAPAREPEALAIAHQGGGERRFVTPRARMRAGEKGINIDDVPGSGPEGLVIEKDVLNYAASAPKATPLAKKIAAQEGVSLADIQGTGSHGKIQAADIAAKIAARTRGAARGERLIPLTGMRKIVAERMKASLTDMAQANHRMNVDMTEAVRIREQLKASGVKVSYNDIIIRCVAKALTEFPMMNSSMTDDGIVVKEYVNVGMAVAVENGLIVPVIKDADLMTLQEIGACSGELAAKAKENRLSPDDYTGGTFTVSNLGMFDVDSFTAVINPPEAGILAVGKIDKTPVVVNDEIVIRPIMTLSLTYDHRVVDGAPAAQFLKRIKELLQAPALLL</sequence>
<dbReference type="EMBL" id="JACRSS010000003">
    <property type="protein sequence ID" value="MBC8538722.1"/>
    <property type="molecule type" value="Genomic_DNA"/>
</dbReference>
<proteinExistence type="inferred from homology"/>
<dbReference type="PANTHER" id="PTHR43178:SF5">
    <property type="entry name" value="LIPOAMIDE ACYLTRANSFERASE COMPONENT OF BRANCHED-CHAIN ALPHA-KETO ACID DEHYDROGENASE COMPLEX, MITOCHONDRIAL"/>
    <property type="match status" value="1"/>
</dbReference>
<dbReference type="GO" id="GO:0005737">
    <property type="term" value="C:cytoplasm"/>
    <property type="evidence" value="ECO:0007669"/>
    <property type="project" value="TreeGrafter"/>
</dbReference>
<evidence type="ECO:0000256" key="1">
    <source>
        <dbReference type="ARBA" id="ARBA00001938"/>
    </source>
</evidence>
<dbReference type="Gene3D" id="4.10.320.10">
    <property type="entry name" value="E3-binding domain"/>
    <property type="match status" value="2"/>
</dbReference>
<evidence type="ECO:0000256" key="5">
    <source>
        <dbReference type="ARBA" id="ARBA00023315"/>
    </source>
</evidence>
<evidence type="ECO:0000259" key="8">
    <source>
        <dbReference type="PROSITE" id="PS51826"/>
    </source>
</evidence>
<dbReference type="GO" id="GO:0016407">
    <property type="term" value="F:acetyltransferase activity"/>
    <property type="evidence" value="ECO:0007669"/>
    <property type="project" value="TreeGrafter"/>
</dbReference>
<dbReference type="Gene3D" id="3.30.559.10">
    <property type="entry name" value="Chloramphenicol acetyltransferase-like domain"/>
    <property type="match status" value="1"/>
</dbReference>
<feature type="domain" description="Peripheral subunit-binding (PSBD)" evidence="8">
    <location>
        <begin position="166"/>
        <end position="203"/>
    </location>
</feature>
<evidence type="ECO:0000313" key="9">
    <source>
        <dbReference type="EMBL" id="MBC8538722.1"/>
    </source>
</evidence>
<keyword evidence="10" id="KW-1185">Reference proteome</keyword>
<comment type="similarity">
    <text evidence="2 6">Belongs to the 2-oxoacid dehydrogenase family.</text>
</comment>
<feature type="domain" description="Peripheral subunit-binding (PSBD)" evidence="8">
    <location>
        <begin position="124"/>
        <end position="161"/>
    </location>
</feature>
<reference evidence="9" key="1">
    <citation type="submission" date="2020-08" db="EMBL/GenBank/DDBJ databases">
        <title>Genome public.</title>
        <authorList>
            <person name="Liu C."/>
            <person name="Sun Q."/>
        </authorList>
    </citation>
    <scope>NUCLEOTIDE SEQUENCE</scope>
    <source>
        <strain evidence="9">NSJ-63</strain>
    </source>
</reference>
<keyword evidence="5 6" id="KW-0012">Acyltransferase</keyword>
<evidence type="ECO:0000313" key="10">
    <source>
        <dbReference type="Proteomes" id="UP000617951"/>
    </source>
</evidence>
<dbReference type="EC" id="2.3.1.-" evidence="6"/>
<evidence type="ECO:0000259" key="7">
    <source>
        <dbReference type="PROSITE" id="PS50968"/>
    </source>
</evidence>
<dbReference type="RefSeq" id="WP_249280428.1">
    <property type="nucleotide sequence ID" value="NZ_JACRSS010000003.1"/>
</dbReference>
<accession>A0A926DJ46</accession>
<protein>
    <recommendedName>
        <fullName evidence="6">Dihydrolipoamide acetyltransferase component of pyruvate dehydrogenase complex</fullName>
        <ecNumber evidence="6">2.3.1.-</ecNumber>
    </recommendedName>
</protein>
<dbReference type="Pfam" id="PF02817">
    <property type="entry name" value="E3_binding"/>
    <property type="match status" value="2"/>
</dbReference>
<dbReference type="SUPFAM" id="SSF47005">
    <property type="entry name" value="Peripheral subunit-binding domain of 2-oxo acid dehydrogenase complex"/>
    <property type="match status" value="2"/>
</dbReference>
<dbReference type="GO" id="GO:0031405">
    <property type="term" value="F:lipoic acid binding"/>
    <property type="evidence" value="ECO:0007669"/>
    <property type="project" value="TreeGrafter"/>
</dbReference>
<name>A0A926DJ46_9FIRM</name>
<dbReference type="SUPFAM" id="SSF52777">
    <property type="entry name" value="CoA-dependent acyltransferases"/>
    <property type="match status" value="1"/>
</dbReference>
<dbReference type="InterPro" id="IPR023213">
    <property type="entry name" value="CAT-like_dom_sf"/>
</dbReference>
<dbReference type="InterPro" id="IPR001078">
    <property type="entry name" value="2-oxoacid_DH_actylTfrase"/>
</dbReference>
<dbReference type="SUPFAM" id="SSF51230">
    <property type="entry name" value="Single hybrid motif"/>
    <property type="match status" value="1"/>
</dbReference>
<dbReference type="InterPro" id="IPR011053">
    <property type="entry name" value="Single_hybrid_motif"/>
</dbReference>
<dbReference type="AlphaFoldDB" id="A0A926DJ46"/>
<comment type="caution">
    <text evidence="9">The sequence shown here is derived from an EMBL/GenBank/DDBJ whole genome shotgun (WGS) entry which is preliminary data.</text>
</comment>
<keyword evidence="4 6" id="KW-0450">Lipoyl</keyword>